<dbReference type="GeneID" id="54291325"/>
<proteinExistence type="predicted"/>
<dbReference type="EMBL" id="ML978070">
    <property type="protein sequence ID" value="KAF2014281.1"/>
    <property type="molecule type" value="Genomic_DNA"/>
</dbReference>
<sequence length="488" mass="56713">MSFTKTTPLELTVWDLLTLDKSELVRYLQSKRGDTGGFVLSNPAGFEKLSKGERDELGKRLSDAAEVASAVQSIGMDALTERLTSIADADGYSKPKCLCSPPMSPVSDTCTEPPLPDHSERYQAICYHELIKDGGKPVCSIEETSHMLAEPTASHEPARPWFIDLDPHSRNEEIKTVFPRQLEQWWHFRKWQLVNRGIDELEGFPEYLASNRRIDEYLEEHRWIADKSYERIKLGMWQDNFEAFPYRPIKDGLPVYEDAVERNLAIYNFKLPLQLMENPREQSDWTTWLEYLSYEKWWLDKHTAVMERGTRRYYEAWYKFIHPSRAPPAQTQVTGKVMSDLNDDPAATGSATSPSQKQLPGTKRHQLKMPRPTALKVSNKRINDFINDSRPYRRAEMIVRCHKSRVRWIVKQASAMEAEMLQKDRTVGNDQDTGERRKRKQIDEDDDDGISPEPWSKRIKRGVEGHDMVQAKVSEQRPWMRRPRSRSI</sequence>
<name>A0A6A5XND3_9PLEO</name>
<dbReference type="OrthoDB" id="5419928at2759"/>
<dbReference type="AlphaFoldDB" id="A0A6A5XND3"/>
<evidence type="ECO:0000313" key="3">
    <source>
        <dbReference type="Proteomes" id="UP000799778"/>
    </source>
</evidence>
<dbReference type="RefSeq" id="XP_033382620.1">
    <property type="nucleotide sequence ID" value="XM_033533928.1"/>
</dbReference>
<protein>
    <submittedName>
        <fullName evidence="2">Uncharacterized protein</fullName>
    </submittedName>
</protein>
<dbReference type="Proteomes" id="UP000799778">
    <property type="component" value="Unassembled WGS sequence"/>
</dbReference>
<keyword evidence="3" id="KW-1185">Reference proteome</keyword>
<organism evidence="2 3">
    <name type="scientific">Aaosphaeria arxii CBS 175.79</name>
    <dbReference type="NCBI Taxonomy" id="1450172"/>
    <lineage>
        <taxon>Eukaryota</taxon>
        <taxon>Fungi</taxon>
        <taxon>Dikarya</taxon>
        <taxon>Ascomycota</taxon>
        <taxon>Pezizomycotina</taxon>
        <taxon>Dothideomycetes</taxon>
        <taxon>Pleosporomycetidae</taxon>
        <taxon>Pleosporales</taxon>
        <taxon>Pleosporales incertae sedis</taxon>
        <taxon>Aaosphaeria</taxon>
    </lineage>
</organism>
<evidence type="ECO:0000256" key="1">
    <source>
        <dbReference type="SAM" id="MobiDB-lite"/>
    </source>
</evidence>
<evidence type="ECO:0000313" key="2">
    <source>
        <dbReference type="EMBL" id="KAF2014281.1"/>
    </source>
</evidence>
<gene>
    <name evidence="2" type="ORF">BU24DRAFT_492948</name>
</gene>
<accession>A0A6A5XND3</accession>
<feature type="region of interest" description="Disordered" evidence="1">
    <location>
        <begin position="339"/>
        <end position="371"/>
    </location>
</feature>
<reference evidence="2" key="1">
    <citation type="journal article" date="2020" name="Stud. Mycol.">
        <title>101 Dothideomycetes genomes: a test case for predicting lifestyles and emergence of pathogens.</title>
        <authorList>
            <person name="Haridas S."/>
            <person name="Albert R."/>
            <person name="Binder M."/>
            <person name="Bloem J."/>
            <person name="Labutti K."/>
            <person name="Salamov A."/>
            <person name="Andreopoulos B."/>
            <person name="Baker S."/>
            <person name="Barry K."/>
            <person name="Bills G."/>
            <person name="Bluhm B."/>
            <person name="Cannon C."/>
            <person name="Castanera R."/>
            <person name="Culley D."/>
            <person name="Daum C."/>
            <person name="Ezra D."/>
            <person name="Gonzalez J."/>
            <person name="Henrissat B."/>
            <person name="Kuo A."/>
            <person name="Liang C."/>
            <person name="Lipzen A."/>
            <person name="Lutzoni F."/>
            <person name="Magnuson J."/>
            <person name="Mondo S."/>
            <person name="Nolan M."/>
            <person name="Ohm R."/>
            <person name="Pangilinan J."/>
            <person name="Park H.-J."/>
            <person name="Ramirez L."/>
            <person name="Alfaro M."/>
            <person name="Sun H."/>
            <person name="Tritt A."/>
            <person name="Yoshinaga Y."/>
            <person name="Zwiers L.-H."/>
            <person name="Turgeon B."/>
            <person name="Goodwin S."/>
            <person name="Spatafora J."/>
            <person name="Crous P."/>
            <person name="Grigoriev I."/>
        </authorList>
    </citation>
    <scope>NUCLEOTIDE SEQUENCE</scope>
    <source>
        <strain evidence="2">CBS 175.79</strain>
    </source>
</reference>
<feature type="compositionally biased region" description="Polar residues" evidence="1">
    <location>
        <begin position="349"/>
        <end position="359"/>
    </location>
</feature>
<feature type="compositionally biased region" description="Basic residues" evidence="1">
    <location>
        <begin position="479"/>
        <end position="488"/>
    </location>
</feature>
<feature type="region of interest" description="Disordered" evidence="1">
    <location>
        <begin position="421"/>
        <end position="488"/>
    </location>
</feature>